<dbReference type="GO" id="GO:0006520">
    <property type="term" value="P:amino acid metabolic process"/>
    <property type="evidence" value="ECO:0007669"/>
    <property type="project" value="InterPro"/>
</dbReference>
<evidence type="ECO:0000256" key="1">
    <source>
        <dbReference type="ARBA" id="ARBA00001913"/>
    </source>
</evidence>
<proteinExistence type="inferred from homology"/>
<dbReference type="RefSeq" id="XP_018071112.1">
    <property type="nucleotide sequence ID" value="XM_018219842.1"/>
</dbReference>
<evidence type="ECO:0000256" key="3">
    <source>
        <dbReference type="ARBA" id="ARBA00001936"/>
    </source>
</evidence>
<dbReference type="AlphaFoldDB" id="A0A194XAG9"/>
<reference evidence="11 12" key="1">
    <citation type="submission" date="2015-10" db="EMBL/GenBank/DDBJ databases">
        <title>Full genome of DAOMC 229536 Phialocephala scopiformis, a fungal endophyte of spruce producing the potent anti-insectan compound rugulosin.</title>
        <authorList>
            <consortium name="DOE Joint Genome Institute"/>
            <person name="Walker A.K."/>
            <person name="Frasz S.L."/>
            <person name="Seifert K.A."/>
            <person name="Miller J.D."/>
            <person name="Mondo S.J."/>
            <person name="Labutti K."/>
            <person name="Lipzen A."/>
            <person name="Dockter R."/>
            <person name="Kennedy M."/>
            <person name="Grigoriev I.V."/>
            <person name="Spatafora J.W."/>
        </authorList>
    </citation>
    <scope>NUCLEOTIDE SEQUENCE [LARGE SCALE GENOMIC DNA]</scope>
    <source>
        <strain evidence="11 12">CBS 120377</strain>
    </source>
</reference>
<dbReference type="InParanoid" id="A0A194XAG9"/>
<evidence type="ECO:0000256" key="9">
    <source>
        <dbReference type="SAM" id="MobiDB-lite"/>
    </source>
</evidence>
<name>A0A194XAG9_MOLSC</name>
<comment type="cofactor">
    <cofactor evidence="1">
        <name>Ca(2+)</name>
        <dbReference type="ChEBI" id="CHEBI:29108"/>
    </cofactor>
</comment>
<feature type="compositionally biased region" description="Polar residues" evidence="9">
    <location>
        <begin position="234"/>
        <end position="248"/>
    </location>
</feature>
<evidence type="ECO:0000256" key="5">
    <source>
        <dbReference type="ARBA" id="ARBA00010869"/>
    </source>
</evidence>
<keyword evidence="12" id="KW-1185">Reference proteome</keyword>
<dbReference type="PROSITE" id="PS00165">
    <property type="entry name" value="DEHYDRATASE_SER_THR"/>
    <property type="match status" value="1"/>
</dbReference>
<organism evidence="11 12">
    <name type="scientific">Mollisia scopiformis</name>
    <name type="common">Conifer needle endophyte fungus</name>
    <name type="synonym">Phialocephala scopiformis</name>
    <dbReference type="NCBI Taxonomy" id="149040"/>
    <lineage>
        <taxon>Eukaryota</taxon>
        <taxon>Fungi</taxon>
        <taxon>Dikarya</taxon>
        <taxon>Ascomycota</taxon>
        <taxon>Pezizomycotina</taxon>
        <taxon>Leotiomycetes</taxon>
        <taxon>Helotiales</taxon>
        <taxon>Mollisiaceae</taxon>
        <taxon>Mollisia</taxon>
    </lineage>
</organism>
<dbReference type="EMBL" id="KQ947415">
    <property type="protein sequence ID" value="KUJ16757.1"/>
    <property type="molecule type" value="Genomic_DNA"/>
</dbReference>
<gene>
    <name evidence="11" type="ORF">LY89DRAFT_733763</name>
</gene>
<evidence type="ECO:0000259" key="10">
    <source>
        <dbReference type="Pfam" id="PF00291"/>
    </source>
</evidence>
<dbReference type="GO" id="GO:0008721">
    <property type="term" value="F:D-serine ammonia-lyase activity"/>
    <property type="evidence" value="ECO:0007669"/>
    <property type="project" value="TreeGrafter"/>
</dbReference>
<evidence type="ECO:0000256" key="4">
    <source>
        <dbReference type="ARBA" id="ARBA00001946"/>
    </source>
</evidence>
<dbReference type="GeneID" id="28829568"/>
<comment type="cofactor">
    <cofactor evidence="4">
        <name>Mg(2+)</name>
        <dbReference type="ChEBI" id="CHEBI:18420"/>
    </cofactor>
</comment>
<feature type="domain" description="Tryptophan synthase beta chain-like PALP" evidence="10">
    <location>
        <begin position="17"/>
        <end position="327"/>
    </location>
</feature>
<evidence type="ECO:0000256" key="6">
    <source>
        <dbReference type="ARBA" id="ARBA00022842"/>
    </source>
</evidence>
<comment type="similarity">
    <text evidence="5">Belongs to the serine/threonine dehydratase family.</text>
</comment>
<evidence type="ECO:0000256" key="8">
    <source>
        <dbReference type="ARBA" id="ARBA00023239"/>
    </source>
</evidence>
<comment type="cofactor">
    <cofactor evidence="3">
        <name>Mn(2+)</name>
        <dbReference type="ChEBI" id="CHEBI:29035"/>
    </cofactor>
</comment>
<dbReference type="GO" id="GO:0018114">
    <property type="term" value="F:threonine racemase activity"/>
    <property type="evidence" value="ECO:0007669"/>
    <property type="project" value="TreeGrafter"/>
</dbReference>
<keyword evidence="8" id="KW-0456">Lyase</keyword>
<evidence type="ECO:0000313" key="11">
    <source>
        <dbReference type="EMBL" id="KUJ16757.1"/>
    </source>
</evidence>
<dbReference type="SUPFAM" id="SSF53686">
    <property type="entry name" value="Tryptophan synthase beta subunit-like PLP-dependent enzymes"/>
    <property type="match status" value="1"/>
</dbReference>
<dbReference type="Proteomes" id="UP000070700">
    <property type="component" value="Unassembled WGS sequence"/>
</dbReference>
<dbReference type="STRING" id="149040.A0A194XAG9"/>
<sequence>MSQITRHGVRTAQDLIKPLINRTPVLVSENLSHMASSPELNINFYFKCENLQKSGSFKFRGASNFIAEQPSEKLKKGVVAVSTGNFGHAVALAAKTAAQKRNMTIDATVVLPKTSAPSKIEGAKKNGGKVVLAGANPEDRDKTAKKIIKDTGAIFIGPMDDPSIVHGQATTTMEMIEQVHEMSGQRLDAVVLPSATGGLLTGAAVVCKGTETSVYGCEPQEGGPDLQSGIESGVLSNPKNQNSVADGLRASTSKGNFDLIRQKDLVAGLYTATEREIKKTWRLLMEELKLVIEPSSAVSVALLLFNAEFRAMLAKQRKNWNIGIVLTGGNTTVSRITEELGDFQPRSIASEKDWSEMYERSA</sequence>
<dbReference type="Pfam" id="PF00291">
    <property type="entry name" value="PALP"/>
    <property type="match status" value="1"/>
</dbReference>
<dbReference type="GO" id="GO:0003941">
    <property type="term" value="F:L-serine ammonia-lyase activity"/>
    <property type="evidence" value="ECO:0007669"/>
    <property type="project" value="TreeGrafter"/>
</dbReference>
<dbReference type="GO" id="GO:0030170">
    <property type="term" value="F:pyridoxal phosphate binding"/>
    <property type="evidence" value="ECO:0007669"/>
    <property type="project" value="InterPro"/>
</dbReference>
<keyword evidence="6" id="KW-0460">Magnesium</keyword>
<evidence type="ECO:0000313" key="12">
    <source>
        <dbReference type="Proteomes" id="UP000070700"/>
    </source>
</evidence>
<dbReference type="PANTHER" id="PTHR43050:SF1">
    <property type="entry name" value="SERINE RACEMASE"/>
    <property type="match status" value="1"/>
</dbReference>
<dbReference type="GO" id="GO:0000287">
    <property type="term" value="F:magnesium ion binding"/>
    <property type="evidence" value="ECO:0007669"/>
    <property type="project" value="TreeGrafter"/>
</dbReference>
<dbReference type="InterPro" id="IPR036052">
    <property type="entry name" value="TrpB-like_PALP_sf"/>
</dbReference>
<dbReference type="InterPro" id="IPR001926">
    <property type="entry name" value="TrpB-like_PALP"/>
</dbReference>
<dbReference type="Gene3D" id="3.40.50.1100">
    <property type="match status" value="2"/>
</dbReference>
<protein>
    <submittedName>
        <fullName evidence="11">Tryptophan synthase beta subunit-like PLP-dependent enzyme</fullName>
    </submittedName>
</protein>
<accession>A0A194XAG9</accession>
<dbReference type="OrthoDB" id="271064at2759"/>
<dbReference type="GO" id="GO:0005524">
    <property type="term" value="F:ATP binding"/>
    <property type="evidence" value="ECO:0007669"/>
    <property type="project" value="TreeGrafter"/>
</dbReference>
<feature type="region of interest" description="Disordered" evidence="9">
    <location>
        <begin position="218"/>
        <end position="248"/>
    </location>
</feature>
<dbReference type="KEGG" id="psco:LY89DRAFT_733763"/>
<dbReference type="InterPro" id="IPR000634">
    <property type="entry name" value="Ser/Thr_deHydtase_PyrdxlP-BS"/>
</dbReference>
<evidence type="ECO:0000256" key="7">
    <source>
        <dbReference type="ARBA" id="ARBA00022898"/>
    </source>
</evidence>
<dbReference type="FunFam" id="3.40.50.1100:FF:000005">
    <property type="entry name" value="Threonine dehydratase catabolic"/>
    <property type="match status" value="1"/>
</dbReference>
<evidence type="ECO:0000256" key="2">
    <source>
        <dbReference type="ARBA" id="ARBA00001933"/>
    </source>
</evidence>
<comment type="cofactor">
    <cofactor evidence="2">
        <name>pyridoxal 5'-phosphate</name>
        <dbReference type="ChEBI" id="CHEBI:597326"/>
    </cofactor>
</comment>
<keyword evidence="7" id="KW-0663">Pyridoxal phosphate</keyword>
<dbReference type="PANTHER" id="PTHR43050">
    <property type="entry name" value="SERINE / THREONINE RACEMASE FAMILY MEMBER"/>
    <property type="match status" value="1"/>
</dbReference>
<dbReference type="GO" id="GO:0030378">
    <property type="term" value="F:serine racemase activity"/>
    <property type="evidence" value="ECO:0007669"/>
    <property type="project" value="TreeGrafter"/>
</dbReference>